<reference evidence="1" key="1">
    <citation type="submission" date="2014-09" db="EMBL/GenBank/DDBJ databases">
        <authorList>
            <person name="Magalhaes I.L.F."/>
            <person name="Oliveira U."/>
            <person name="Santos F.R."/>
            <person name="Vidigal T.H.D.A."/>
            <person name="Brescovit A.D."/>
            <person name="Santos A.J."/>
        </authorList>
    </citation>
    <scope>NUCLEOTIDE SEQUENCE</scope>
    <source>
        <tissue evidence="1">Shoot tissue taken approximately 20 cm above the soil surface</tissue>
    </source>
</reference>
<organism evidence="1">
    <name type="scientific">Arundo donax</name>
    <name type="common">Giant reed</name>
    <name type="synonym">Donax arundinaceus</name>
    <dbReference type="NCBI Taxonomy" id="35708"/>
    <lineage>
        <taxon>Eukaryota</taxon>
        <taxon>Viridiplantae</taxon>
        <taxon>Streptophyta</taxon>
        <taxon>Embryophyta</taxon>
        <taxon>Tracheophyta</taxon>
        <taxon>Spermatophyta</taxon>
        <taxon>Magnoliopsida</taxon>
        <taxon>Liliopsida</taxon>
        <taxon>Poales</taxon>
        <taxon>Poaceae</taxon>
        <taxon>PACMAD clade</taxon>
        <taxon>Arundinoideae</taxon>
        <taxon>Arundineae</taxon>
        <taxon>Arundo</taxon>
    </lineage>
</organism>
<name>A0A0A9HDV2_ARUDO</name>
<evidence type="ECO:0000313" key="1">
    <source>
        <dbReference type="EMBL" id="JAE34937.1"/>
    </source>
</evidence>
<reference evidence="1" key="2">
    <citation type="journal article" date="2015" name="Data Brief">
        <title>Shoot transcriptome of the giant reed, Arundo donax.</title>
        <authorList>
            <person name="Barrero R.A."/>
            <person name="Guerrero F.D."/>
            <person name="Moolhuijzen P."/>
            <person name="Goolsby J.A."/>
            <person name="Tidwell J."/>
            <person name="Bellgard S.E."/>
            <person name="Bellgard M.I."/>
        </authorList>
    </citation>
    <scope>NUCLEOTIDE SEQUENCE</scope>
    <source>
        <tissue evidence="1">Shoot tissue taken approximately 20 cm above the soil surface</tissue>
    </source>
</reference>
<proteinExistence type="predicted"/>
<sequence>MDITYIAIQTIIIRFIYDSQVQKQDHVSNLMSVTLVSRQVIRFLWRKAIIGLEEAHSVILN</sequence>
<accession>A0A0A9HDV2</accession>
<dbReference type="AlphaFoldDB" id="A0A0A9HDV2"/>
<dbReference type="EMBL" id="GBRH01162959">
    <property type="protein sequence ID" value="JAE34937.1"/>
    <property type="molecule type" value="Transcribed_RNA"/>
</dbReference>
<protein>
    <submittedName>
        <fullName evidence="1">Uncharacterized protein</fullName>
    </submittedName>
</protein>